<proteinExistence type="predicted"/>
<organism evidence="1 2">
    <name type="scientific">Vibrio cholerae</name>
    <dbReference type="NCBI Taxonomy" id="666"/>
    <lineage>
        <taxon>Bacteria</taxon>
        <taxon>Pseudomonadati</taxon>
        <taxon>Pseudomonadota</taxon>
        <taxon>Gammaproteobacteria</taxon>
        <taxon>Vibrionales</taxon>
        <taxon>Vibrionaceae</taxon>
        <taxon>Vibrio</taxon>
    </lineage>
</organism>
<dbReference type="Proteomes" id="UP000323225">
    <property type="component" value="Unassembled WGS sequence"/>
</dbReference>
<comment type="caution">
    <text evidence="1">The sequence shown here is derived from an EMBL/GenBank/DDBJ whole genome shotgun (WGS) entry which is preliminary data.</text>
</comment>
<name>A0A5Q6PJF2_VIBCL</name>
<gene>
    <name evidence="1" type="ORF">F0M16_10960</name>
</gene>
<accession>A0A5Q6PJF2</accession>
<evidence type="ECO:0000313" key="1">
    <source>
        <dbReference type="EMBL" id="KAA1254779.1"/>
    </source>
</evidence>
<dbReference type="Pfam" id="PF23885">
    <property type="entry name" value="DUF7238"/>
    <property type="match status" value="1"/>
</dbReference>
<protein>
    <submittedName>
        <fullName evidence="1">Uncharacterized protein</fullName>
    </submittedName>
</protein>
<evidence type="ECO:0000313" key="2">
    <source>
        <dbReference type="Proteomes" id="UP000323225"/>
    </source>
</evidence>
<dbReference type="InterPro" id="IPR055662">
    <property type="entry name" value="DUF7238"/>
</dbReference>
<dbReference type="EMBL" id="VUAA01000010">
    <property type="protein sequence ID" value="KAA1254779.1"/>
    <property type="molecule type" value="Genomic_DNA"/>
</dbReference>
<sequence>MRTQDVLKQFDKAVTEGCYGKPDASDHALNALFQSEIVSKSIQDYTDNQEDHFISDNTGHNFHKSFREWGVITDKNLALAVWNLLQTSKLFWKTIDEMIKEDSDSGIVFIHIGDDSELNKTNCLNDPSYT</sequence>
<reference evidence="1 2" key="1">
    <citation type="submission" date="2019-09" db="EMBL/GenBank/DDBJ databases">
        <authorList>
            <person name="Kritzky A."/>
            <person name="Schelkanova E.Y."/>
            <person name="Alkhova Z.V."/>
            <person name="Smirnova N.I."/>
        </authorList>
    </citation>
    <scope>NUCLEOTIDE SEQUENCE [LARGE SCALE GENOMIC DNA]</scope>
    <source>
        <strain evidence="1 2">M1526</strain>
    </source>
</reference>
<dbReference type="AlphaFoldDB" id="A0A5Q6PJF2"/>